<accession>A0A7X0Y345</accession>
<proteinExistence type="predicted"/>
<protein>
    <recommendedName>
        <fullName evidence="1">Bacterial Ig domain-containing protein</fullName>
    </recommendedName>
</protein>
<dbReference type="AlphaFoldDB" id="A0A7X0Y345"/>
<evidence type="ECO:0000313" key="3">
    <source>
        <dbReference type="Proteomes" id="UP000535908"/>
    </source>
</evidence>
<gene>
    <name evidence="2" type="ORF">HCA69_06430</name>
</gene>
<dbReference type="InterPro" id="IPR046746">
    <property type="entry name" value="Big_15"/>
</dbReference>
<reference evidence="2 3" key="1">
    <citation type="submission" date="2020-03" db="EMBL/GenBank/DDBJ databases">
        <title>Soil Listeria distribution.</title>
        <authorList>
            <person name="Liao J."/>
            <person name="Wiedmann M."/>
        </authorList>
    </citation>
    <scope>NUCLEOTIDE SEQUENCE [LARGE SCALE GENOMIC DNA]</scope>
    <source>
        <strain evidence="2 3">FSL L7-0741</strain>
    </source>
</reference>
<feature type="non-terminal residue" evidence="2">
    <location>
        <position position="1"/>
    </location>
</feature>
<dbReference type="RefSeq" id="WP_185525818.1">
    <property type="nucleotide sequence ID" value="NZ_JAARWN010000003.1"/>
</dbReference>
<sequence length="118" mass="12980">RDLVTSKDQKVEMVMSKGATELKRVTVNVNDAPIPKYTLTANDYTVGEEHITGTYDKEGTKVVLYIDGKVAKNSVLDPETMTYKVAASNLVTSKDQKVEMVMSKGATELKRVTVNVLP</sequence>
<evidence type="ECO:0000259" key="1">
    <source>
        <dbReference type="Pfam" id="PF20622"/>
    </source>
</evidence>
<name>A0A7X0Y345_9LIST</name>
<dbReference type="Pfam" id="PF20622">
    <property type="entry name" value="Big_15"/>
    <property type="match status" value="1"/>
</dbReference>
<feature type="domain" description="Bacterial Ig" evidence="1">
    <location>
        <begin position="38"/>
        <end position="116"/>
    </location>
</feature>
<evidence type="ECO:0000313" key="2">
    <source>
        <dbReference type="EMBL" id="MBC1935998.1"/>
    </source>
</evidence>
<dbReference type="EMBL" id="JAARWN010000003">
    <property type="protein sequence ID" value="MBC1935998.1"/>
    <property type="molecule type" value="Genomic_DNA"/>
</dbReference>
<organism evidence="2 3">
    <name type="scientific">Listeria grandensis</name>
    <dbReference type="NCBI Taxonomy" id="1494963"/>
    <lineage>
        <taxon>Bacteria</taxon>
        <taxon>Bacillati</taxon>
        <taxon>Bacillota</taxon>
        <taxon>Bacilli</taxon>
        <taxon>Bacillales</taxon>
        <taxon>Listeriaceae</taxon>
        <taxon>Listeria</taxon>
    </lineage>
</organism>
<comment type="caution">
    <text evidence="2">The sequence shown here is derived from an EMBL/GenBank/DDBJ whole genome shotgun (WGS) entry which is preliminary data.</text>
</comment>
<dbReference type="Proteomes" id="UP000535908">
    <property type="component" value="Unassembled WGS sequence"/>
</dbReference>